<dbReference type="CDD" id="cd02970">
    <property type="entry name" value="PRX_like2"/>
    <property type="match status" value="1"/>
</dbReference>
<comment type="catalytic activity">
    <reaction evidence="11">
        <text>a hydroperoxide + [thioredoxin]-dithiol = an alcohol + [thioredoxin]-disulfide + H2O</text>
        <dbReference type="Rhea" id="RHEA:62620"/>
        <dbReference type="Rhea" id="RHEA-COMP:10698"/>
        <dbReference type="Rhea" id="RHEA-COMP:10700"/>
        <dbReference type="ChEBI" id="CHEBI:15377"/>
        <dbReference type="ChEBI" id="CHEBI:29950"/>
        <dbReference type="ChEBI" id="CHEBI:30879"/>
        <dbReference type="ChEBI" id="CHEBI:35924"/>
        <dbReference type="ChEBI" id="CHEBI:50058"/>
        <dbReference type="EC" id="1.11.1.24"/>
    </reaction>
</comment>
<evidence type="ECO:0000256" key="11">
    <source>
        <dbReference type="ARBA" id="ARBA00049091"/>
    </source>
</evidence>
<dbReference type="GO" id="GO:0005737">
    <property type="term" value="C:cytoplasm"/>
    <property type="evidence" value="ECO:0007669"/>
    <property type="project" value="TreeGrafter"/>
</dbReference>
<evidence type="ECO:0000256" key="7">
    <source>
        <dbReference type="ARBA" id="ARBA00023284"/>
    </source>
</evidence>
<proteinExistence type="inferred from homology"/>
<dbReference type="PANTHER" id="PTHR42801">
    <property type="entry name" value="THIOREDOXIN-DEPENDENT PEROXIDE REDUCTASE"/>
    <property type="match status" value="1"/>
</dbReference>
<dbReference type="OrthoDB" id="9809746at2"/>
<organism evidence="14 15">
    <name type="scientific">Halobacillus aidingensis</name>
    <dbReference type="NCBI Taxonomy" id="240303"/>
    <lineage>
        <taxon>Bacteria</taxon>
        <taxon>Bacillati</taxon>
        <taxon>Bacillota</taxon>
        <taxon>Bacilli</taxon>
        <taxon>Bacillales</taxon>
        <taxon>Bacillaceae</taxon>
        <taxon>Halobacillus</taxon>
    </lineage>
</organism>
<reference evidence="15" key="1">
    <citation type="submission" date="2016-10" db="EMBL/GenBank/DDBJ databases">
        <authorList>
            <person name="Varghese N."/>
            <person name="Submissions S."/>
        </authorList>
    </citation>
    <scope>NUCLEOTIDE SEQUENCE [LARGE SCALE GENOMIC DNA]</scope>
    <source>
        <strain evidence="15">CGMCC 1.3703</strain>
    </source>
</reference>
<comment type="function">
    <text evidence="1">Thiol-specific peroxidase that catalyzes the reduction of hydrogen peroxide and organic hydroperoxides to water and alcohols, respectively. Plays a role in cell protection against oxidative stress by detoxifying peroxides and as sensor of hydrogen peroxide-mediated signaling events.</text>
</comment>
<name>A0A1H0RFS5_HALAD</name>
<dbReference type="Proteomes" id="UP000198860">
    <property type="component" value="Unassembled WGS sequence"/>
</dbReference>
<evidence type="ECO:0000313" key="14">
    <source>
        <dbReference type="EMBL" id="SDP28472.1"/>
    </source>
</evidence>
<keyword evidence="6" id="KW-1015">Disulfide bond</keyword>
<dbReference type="SUPFAM" id="SSF52833">
    <property type="entry name" value="Thioredoxin-like"/>
    <property type="match status" value="1"/>
</dbReference>
<evidence type="ECO:0000256" key="6">
    <source>
        <dbReference type="ARBA" id="ARBA00023157"/>
    </source>
</evidence>
<dbReference type="PROSITE" id="PS51352">
    <property type="entry name" value="THIOREDOXIN_2"/>
    <property type="match status" value="1"/>
</dbReference>
<evidence type="ECO:0000259" key="13">
    <source>
        <dbReference type="PROSITE" id="PS51352"/>
    </source>
</evidence>
<dbReference type="GO" id="GO:0008379">
    <property type="term" value="F:thioredoxin peroxidase activity"/>
    <property type="evidence" value="ECO:0007669"/>
    <property type="project" value="TreeGrafter"/>
</dbReference>
<dbReference type="GO" id="GO:0034599">
    <property type="term" value="P:cellular response to oxidative stress"/>
    <property type="evidence" value="ECO:0007669"/>
    <property type="project" value="TreeGrafter"/>
</dbReference>
<evidence type="ECO:0000256" key="8">
    <source>
        <dbReference type="ARBA" id="ARBA00032824"/>
    </source>
</evidence>
<protein>
    <recommendedName>
        <fullName evidence="2">thioredoxin-dependent peroxiredoxin</fullName>
        <ecNumber evidence="2">1.11.1.24</ecNumber>
    </recommendedName>
    <alternativeName>
        <fullName evidence="10">Bacterioferritin comigratory protein</fullName>
    </alternativeName>
    <alternativeName>
        <fullName evidence="8">Thioredoxin peroxidase</fullName>
    </alternativeName>
</protein>
<evidence type="ECO:0000256" key="1">
    <source>
        <dbReference type="ARBA" id="ARBA00003330"/>
    </source>
</evidence>
<evidence type="ECO:0000256" key="3">
    <source>
        <dbReference type="ARBA" id="ARBA00022559"/>
    </source>
</evidence>
<feature type="region of interest" description="Disordered" evidence="12">
    <location>
        <begin position="33"/>
        <end position="53"/>
    </location>
</feature>
<keyword evidence="5" id="KW-0560">Oxidoreductase</keyword>
<evidence type="ECO:0000256" key="4">
    <source>
        <dbReference type="ARBA" id="ARBA00022862"/>
    </source>
</evidence>
<dbReference type="EMBL" id="FNIZ01000015">
    <property type="protein sequence ID" value="SDP28472.1"/>
    <property type="molecule type" value="Genomic_DNA"/>
</dbReference>
<sequence>MKTEMRKHYNDYIEKFKKATPDEIQEKMKKAIDELESSNDGEGLSAGEKAPNFNLPDAKGETVELYEQLKSGPVVLTFYRGGWCPYCNMELRAYQQILDEIHGEGAELIAISPQTPDQSLTTQEKNQLNYHVVSDVGNEVANQYNLVYQLPDYLVEVYKDKGLQVDKHNGDETWTLPVSATYIIDTDGTILYDYTKADYKDRAEPSDVLEELKKINT</sequence>
<keyword evidence="7" id="KW-0676">Redox-active center</keyword>
<dbReference type="InterPro" id="IPR013766">
    <property type="entry name" value="Thioredoxin_domain"/>
</dbReference>
<evidence type="ECO:0000256" key="5">
    <source>
        <dbReference type="ARBA" id="ARBA00023002"/>
    </source>
</evidence>
<evidence type="ECO:0000256" key="9">
    <source>
        <dbReference type="ARBA" id="ARBA00038489"/>
    </source>
</evidence>
<keyword evidence="3" id="KW-0575">Peroxidase</keyword>
<dbReference type="EC" id="1.11.1.24" evidence="2"/>
<dbReference type="InterPro" id="IPR000866">
    <property type="entry name" value="AhpC/TSA"/>
</dbReference>
<evidence type="ECO:0000256" key="10">
    <source>
        <dbReference type="ARBA" id="ARBA00041373"/>
    </source>
</evidence>
<dbReference type="AlphaFoldDB" id="A0A1H0RFS5"/>
<dbReference type="Gene3D" id="3.40.30.10">
    <property type="entry name" value="Glutaredoxin"/>
    <property type="match status" value="1"/>
</dbReference>
<feature type="domain" description="Thioredoxin" evidence="13">
    <location>
        <begin position="44"/>
        <end position="217"/>
    </location>
</feature>
<accession>A0A1H0RFS5</accession>
<evidence type="ECO:0000256" key="2">
    <source>
        <dbReference type="ARBA" id="ARBA00013017"/>
    </source>
</evidence>
<dbReference type="InterPro" id="IPR050924">
    <property type="entry name" value="Peroxiredoxin_BCP/PrxQ"/>
</dbReference>
<dbReference type="PANTHER" id="PTHR42801:SF7">
    <property type="entry name" value="SLL1159 PROTEIN"/>
    <property type="match status" value="1"/>
</dbReference>
<evidence type="ECO:0000256" key="12">
    <source>
        <dbReference type="SAM" id="MobiDB-lite"/>
    </source>
</evidence>
<evidence type="ECO:0000313" key="15">
    <source>
        <dbReference type="Proteomes" id="UP000198860"/>
    </source>
</evidence>
<gene>
    <name evidence="14" type="ORF">SAMN05421677_11537</name>
</gene>
<keyword evidence="15" id="KW-1185">Reference proteome</keyword>
<comment type="similarity">
    <text evidence="9">Belongs to the peroxiredoxin family. BCP/PrxQ subfamily.</text>
</comment>
<dbReference type="GO" id="GO:0045454">
    <property type="term" value="P:cell redox homeostasis"/>
    <property type="evidence" value="ECO:0007669"/>
    <property type="project" value="TreeGrafter"/>
</dbReference>
<dbReference type="RefSeq" id="WP_089653360.1">
    <property type="nucleotide sequence ID" value="NZ_FNIZ01000015.1"/>
</dbReference>
<dbReference type="Pfam" id="PF00578">
    <property type="entry name" value="AhpC-TSA"/>
    <property type="match status" value="1"/>
</dbReference>
<dbReference type="STRING" id="240303.SAMN05421677_11537"/>
<keyword evidence="4" id="KW-0049">Antioxidant</keyword>
<dbReference type="InterPro" id="IPR036249">
    <property type="entry name" value="Thioredoxin-like_sf"/>
</dbReference>